<accession>A0AAU9CV04</accession>
<proteinExistence type="predicted"/>
<evidence type="ECO:0000313" key="2">
    <source>
        <dbReference type="Proteomes" id="UP001348817"/>
    </source>
</evidence>
<reference evidence="1 2" key="1">
    <citation type="submission" date="2021-12" db="EMBL/GenBank/DDBJ databases">
        <title>Genome sequencing of bacteria with rrn-lacking chromosome and rrn-plasmid.</title>
        <authorList>
            <person name="Anda M."/>
            <person name="Iwasaki W."/>
        </authorList>
    </citation>
    <scope>NUCLEOTIDE SEQUENCE [LARGE SCALE GENOMIC DNA]</scope>
    <source>
        <strain evidence="1 2">DSM 100852</strain>
    </source>
</reference>
<name>A0AAU9CV04_9BACT</name>
<dbReference type="InterPro" id="IPR036736">
    <property type="entry name" value="ACP-like_sf"/>
</dbReference>
<keyword evidence="2" id="KW-1185">Reference proteome</keyword>
<dbReference type="EMBL" id="AP025314">
    <property type="protein sequence ID" value="BDD10329.1"/>
    <property type="molecule type" value="Genomic_DNA"/>
</dbReference>
<dbReference type="RefSeq" id="WP_338391892.1">
    <property type="nucleotide sequence ID" value="NZ_AP025314.1"/>
</dbReference>
<dbReference type="KEGG" id="fax:FUAX_27610"/>
<gene>
    <name evidence="1" type="ORF">FUAX_27610</name>
</gene>
<sequence length="182" mass="20228">MGLDSVEFHSAIEENFGVSIPETQAGEGRASGEIADYIFGKVKAKPNRKCLQQIVLYRLRKAFVSMGNMEDDVKPDSIIVDLLKGDDIQQSWKKLSHEVGFELPLLVKEDYMEGGTPAFSFLGIKFGWFYGGDPVTAHTVEDLVDWVASLNWSESIKLDKITDKNELEQIILLLAGTSADIT</sequence>
<evidence type="ECO:0000313" key="1">
    <source>
        <dbReference type="EMBL" id="BDD10329.1"/>
    </source>
</evidence>
<evidence type="ECO:0008006" key="3">
    <source>
        <dbReference type="Google" id="ProtNLM"/>
    </source>
</evidence>
<organism evidence="1 2">
    <name type="scientific">Fulvitalea axinellae</name>
    <dbReference type="NCBI Taxonomy" id="1182444"/>
    <lineage>
        <taxon>Bacteria</taxon>
        <taxon>Pseudomonadati</taxon>
        <taxon>Bacteroidota</taxon>
        <taxon>Cytophagia</taxon>
        <taxon>Cytophagales</taxon>
        <taxon>Persicobacteraceae</taxon>
        <taxon>Fulvitalea</taxon>
    </lineage>
</organism>
<dbReference type="Gene3D" id="1.10.1200.10">
    <property type="entry name" value="ACP-like"/>
    <property type="match status" value="1"/>
</dbReference>
<protein>
    <recommendedName>
        <fullName evidence="3">Carrier domain-containing protein</fullName>
    </recommendedName>
</protein>
<dbReference type="Proteomes" id="UP001348817">
    <property type="component" value="Chromosome"/>
</dbReference>
<dbReference type="AlphaFoldDB" id="A0AAU9CV04"/>